<keyword evidence="2" id="KW-1185">Reference proteome</keyword>
<evidence type="ECO:0000313" key="2">
    <source>
        <dbReference type="Proteomes" id="UP000515913"/>
    </source>
</evidence>
<sequence>MGIRYNKITDKHPREIVLLKSYPCKYGKCSFCNYIEDNSLDEEQIDNVNFPILDMVTGEYGVLEVINSGSVFELTPKTLQKIKETVIKCNIKVLYFEIYYGYHKRLDEIRNFFPGIEIRFRMGLETFDNEFRIKTYNKNFSLDENVLNDLSHKLYSVCLLICTKGQTKKMISNDIELGLKYFKNITINIFIDNGTIIKRDDSLVKWFVQNYLYLKDDDRVELLIDNKDLGVFEQ</sequence>
<gene>
    <name evidence="1" type="ORF">H9Q81_02435</name>
</gene>
<reference evidence="1 2" key="1">
    <citation type="submission" date="2020-08" db="EMBL/GenBank/DDBJ databases">
        <authorList>
            <person name="Liu C."/>
            <person name="Sun Q."/>
        </authorList>
    </citation>
    <scope>NUCLEOTIDE SEQUENCE [LARGE SCALE GENOMIC DNA]</scope>
    <source>
        <strain evidence="1 2">NSJ-57</strain>
    </source>
</reference>
<name>A0A7G9GY35_9FUSO</name>
<dbReference type="Proteomes" id="UP000515913">
    <property type="component" value="Chromosome"/>
</dbReference>
<accession>A0A7G9GY35</accession>
<protein>
    <submittedName>
        <fullName evidence="1">Radical SAM protein</fullName>
    </submittedName>
</protein>
<evidence type="ECO:0000313" key="1">
    <source>
        <dbReference type="EMBL" id="QNM15717.1"/>
    </source>
</evidence>
<proteinExistence type="predicted"/>
<organism evidence="1 2">
    <name type="scientific">Fusobacterium hominis</name>
    <dbReference type="NCBI Taxonomy" id="2764326"/>
    <lineage>
        <taxon>Bacteria</taxon>
        <taxon>Fusobacteriati</taxon>
        <taxon>Fusobacteriota</taxon>
        <taxon>Fusobacteriia</taxon>
        <taxon>Fusobacteriales</taxon>
        <taxon>Fusobacteriaceae</taxon>
        <taxon>Fusobacterium</taxon>
    </lineage>
</organism>
<dbReference type="KEGG" id="fho:H9Q81_02435"/>
<dbReference type="AlphaFoldDB" id="A0A7G9GY35"/>
<dbReference type="EMBL" id="CP060637">
    <property type="protein sequence ID" value="QNM15717.1"/>
    <property type="molecule type" value="Genomic_DNA"/>
</dbReference>
<dbReference type="RefSeq" id="WP_101474969.1">
    <property type="nucleotide sequence ID" value="NZ_CP060637.1"/>
</dbReference>